<keyword evidence="2" id="KW-1185">Reference proteome</keyword>
<dbReference type="EMBL" id="JAMPKK010000007">
    <property type="protein sequence ID" value="MEP0863869.1"/>
    <property type="molecule type" value="Genomic_DNA"/>
</dbReference>
<dbReference type="RefSeq" id="WP_190417472.1">
    <property type="nucleotide sequence ID" value="NZ_JAMPKK010000007.1"/>
</dbReference>
<organism evidence="1 2">
    <name type="scientific">Funiculus sociatus GB2-A5</name>
    <dbReference type="NCBI Taxonomy" id="2933946"/>
    <lineage>
        <taxon>Bacteria</taxon>
        <taxon>Bacillati</taxon>
        <taxon>Cyanobacteriota</taxon>
        <taxon>Cyanophyceae</taxon>
        <taxon>Coleofasciculales</taxon>
        <taxon>Coleofasciculaceae</taxon>
        <taxon>Funiculus</taxon>
    </lineage>
</organism>
<sequence length="422" mass="47560">MSELPAWNEELSESSHRIKEICLSSEIICKEQEQGSDRLRQLHYELLNLAKDTGVSLENTLEADSGLFTQSSKLKWDDDFFLSNNPLIQARVKEKVFRNPDTLPHLSGLDYGIVGIAGLVASVLDFLVVKIPKDISYLGKYQQGGSNFTGWLRTLGVENGGKLNPFLKWCEEVCKVPYDQSINSNIAGFNPKIHRLLSLGHDPLFGLIFGTLDIFNGSMTAFDIDGNIKILKTFDVSSTDKVFAPLIWLGHIVSDMCTKMGVPIPGWAFLQLMQFGSFGSSNLTIADISRWMYLNGYDFRHFATMSIPVAVIEIIVRGYHYLSSLDNAEELQYLLHTSVSSKELYQIKSNLKLHKMLFLAHAIAASGNAMKVFTYSGNPLAINLSQWMLFLKESVKITQAITKDKIPEIIVRNRNKIHREWE</sequence>
<protein>
    <submittedName>
        <fullName evidence="1">Uncharacterized protein</fullName>
    </submittedName>
</protein>
<gene>
    <name evidence="1" type="ORF">NDI37_05240</name>
</gene>
<evidence type="ECO:0000313" key="1">
    <source>
        <dbReference type="EMBL" id="MEP0863869.1"/>
    </source>
</evidence>
<accession>A0ABV0JKA6</accession>
<proteinExistence type="predicted"/>
<comment type="caution">
    <text evidence="1">The sequence shown here is derived from an EMBL/GenBank/DDBJ whole genome shotgun (WGS) entry which is preliminary data.</text>
</comment>
<reference evidence="1 2" key="1">
    <citation type="submission" date="2022-04" db="EMBL/GenBank/DDBJ databases">
        <title>Positive selection, recombination, and allopatry shape intraspecific diversity of widespread and dominant cyanobacteria.</title>
        <authorList>
            <person name="Wei J."/>
            <person name="Shu W."/>
            <person name="Hu C."/>
        </authorList>
    </citation>
    <scope>NUCLEOTIDE SEQUENCE [LARGE SCALE GENOMIC DNA]</scope>
    <source>
        <strain evidence="1 2">GB2-A5</strain>
    </source>
</reference>
<evidence type="ECO:0000313" key="2">
    <source>
        <dbReference type="Proteomes" id="UP001442494"/>
    </source>
</evidence>
<dbReference type="Proteomes" id="UP001442494">
    <property type="component" value="Unassembled WGS sequence"/>
</dbReference>
<name>A0ABV0JKA6_9CYAN</name>